<evidence type="ECO:0000313" key="2">
    <source>
        <dbReference type="Proteomes" id="UP000282529"/>
    </source>
</evidence>
<protein>
    <submittedName>
        <fullName evidence="1">Uncharacterized protein</fullName>
    </submittedName>
</protein>
<sequence length="149" mass="16013">MIYAVLALALFLMILAGIIASANSRLLRGRERHPAAKPGAVAYSVVGASVCPDNLTEPVPLFRIWSGYETAVEGGTGNEAGEMHSLVRTAVGKGEMTLEHAIDWMLRRMADLAAGGSLLYKSYVENTVHEDERTAILELEQSAEEGARA</sequence>
<accession>A0A3N9Q4V1</accession>
<proteinExistence type="predicted"/>
<dbReference type="RefSeq" id="WP_124694423.1">
    <property type="nucleotide sequence ID" value="NZ_JBHUFE010000016.1"/>
</dbReference>
<evidence type="ECO:0000313" key="1">
    <source>
        <dbReference type="EMBL" id="RQW13782.1"/>
    </source>
</evidence>
<comment type="caution">
    <text evidence="1">The sequence shown here is derived from an EMBL/GenBank/DDBJ whole genome shotgun (WGS) entry which is preliminary data.</text>
</comment>
<dbReference type="Proteomes" id="UP000282529">
    <property type="component" value="Unassembled WGS sequence"/>
</dbReference>
<dbReference type="EMBL" id="RQPI01000001">
    <property type="protein sequence ID" value="RQW13782.1"/>
    <property type="molecule type" value="Genomic_DNA"/>
</dbReference>
<reference evidence="1 2" key="1">
    <citation type="submission" date="2018-11" db="EMBL/GenBank/DDBJ databases">
        <title>Genome sequence of strain 7197.</title>
        <authorList>
            <person name="Gao J."/>
            <person name="Sun J."/>
        </authorList>
    </citation>
    <scope>NUCLEOTIDE SEQUENCE [LARGE SCALE GENOMIC DNA]</scope>
    <source>
        <strain evidence="1 2">7197</strain>
    </source>
</reference>
<name>A0A3N9Q4V1_9BACL</name>
<dbReference type="AlphaFoldDB" id="A0A3N9Q4V1"/>
<keyword evidence="2" id="KW-1185">Reference proteome</keyword>
<organism evidence="1 2">
    <name type="scientific">Paenibacillus rhizophilus</name>
    <dbReference type="NCBI Taxonomy" id="1850366"/>
    <lineage>
        <taxon>Bacteria</taxon>
        <taxon>Bacillati</taxon>
        <taxon>Bacillota</taxon>
        <taxon>Bacilli</taxon>
        <taxon>Bacillales</taxon>
        <taxon>Paenibacillaceae</taxon>
        <taxon>Paenibacillus</taxon>
    </lineage>
</organism>
<gene>
    <name evidence="1" type="ORF">EH198_05150</name>
</gene>